<accession>F8P533</accession>
<dbReference type="KEGG" id="sla:SERLADRAFT_451735"/>
<organism>
    <name type="scientific">Serpula lacrymans var. lacrymans (strain S7.9)</name>
    <name type="common">Dry rot fungus</name>
    <dbReference type="NCBI Taxonomy" id="578457"/>
    <lineage>
        <taxon>Eukaryota</taxon>
        <taxon>Fungi</taxon>
        <taxon>Dikarya</taxon>
        <taxon>Basidiomycota</taxon>
        <taxon>Agaricomycotina</taxon>
        <taxon>Agaricomycetes</taxon>
        <taxon>Agaricomycetidae</taxon>
        <taxon>Boletales</taxon>
        <taxon>Coniophorineae</taxon>
        <taxon>Serpulaceae</taxon>
        <taxon>Serpula</taxon>
    </lineage>
</organism>
<reference evidence="1" key="1">
    <citation type="submission" date="2011-04" db="EMBL/GenBank/DDBJ databases">
        <title>Evolution of plant cell wall degrading machinery underlies the functional diversity of forest fungi.</title>
        <authorList>
            <consortium name="US DOE Joint Genome Institute (JGI-PGF)"/>
            <person name="Eastwood D.C."/>
            <person name="Floudas D."/>
            <person name="Binder M."/>
            <person name="Majcherczyk A."/>
            <person name="Schneider P."/>
            <person name="Aerts A."/>
            <person name="Asiegbu F.O."/>
            <person name="Baker S.E."/>
            <person name="Barry K."/>
            <person name="Bendiksby M."/>
            <person name="Blumentritt M."/>
            <person name="Coutinho P.M."/>
            <person name="Cullen D."/>
            <person name="Cullen D."/>
            <person name="Gathman A."/>
            <person name="Goodell B."/>
            <person name="Henrissat B."/>
            <person name="Ihrmark K."/>
            <person name="Kauserud H."/>
            <person name="Kohler A."/>
            <person name="LaButti K."/>
            <person name="Lapidus A."/>
            <person name="Lavin J.L."/>
            <person name="Lee Y.-H."/>
            <person name="Lindquist E."/>
            <person name="Lilly W."/>
            <person name="Lucas S."/>
            <person name="Morin E."/>
            <person name="Murat C."/>
            <person name="Oguiza J.A."/>
            <person name="Park J."/>
            <person name="Pisabarro A.G."/>
            <person name="Riley R."/>
            <person name="Rosling A."/>
            <person name="Salamov A."/>
            <person name="Schmidt O."/>
            <person name="Schmutz J."/>
            <person name="Skrede I."/>
            <person name="Stenlid J."/>
            <person name="Wiebenga A."/>
            <person name="Xie X."/>
            <person name="Kues U."/>
            <person name="Hibbett D.S."/>
            <person name="Hoffmeister D."/>
            <person name="Hogberg N."/>
            <person name="Martin F."/>
            <person name="Grigoriev I.V."/>
            <person name="Watkinson S.C."/>
        </authorList>
    </citation>
    <scope>NUCLEOTIDE SEQUENCE</scope>
    <source>
        <strain evidence="1">S7.9</strain>
    </source>
</reference>
<dbReference type="HOGENOM" id="CLU_1876688_0_0_1"/>
<dbReference type="AlphaFoldDB" id="F8P533"/>
<evidence type="ECO:0000313" key="1">
    <source>
        <dbReference type="EMBL" id="EGO21720.1"/>
    </source>
</evidence>
<dbReference type="Proteomes" id="UP000008064">
    <property type="component" value="Unassembled WGS sequence"/>
</dbReference>
<name>F8P533_SERL9</name>
<gene>
    <name evidence="1" type="ORF">SERLADRAFT_451735</name>
</gene>
<proteinExistence type="predicted"/>
<sequence>MAALDSYYSPSPFFTPPTTKKMRLPSYRQSHLLRYHPYPRVTPSRQAIVNAMDEGLNNYEDFDDNPPNFCLPVLYGYDELEVALRLEAALGVMNEGAIPRRRITHLILDLAFLLQRQRFLRQTRRFMEVLGSHASS</sequence>
<dbReference type="EMBL" id="GL945438">
    <property type="protein sequence ID" value="EGO21720.1"/>
    <property type="molecule type" value="Genomic_DNA"/>
</dbReference>
<protein>
    <submittedName>
        <fullName evidence="1">Uncharacterized protein</fullName>
    </submittedName>
</protein>
<dbReference type="GeneID" id="18816767"/>
<dbReference type="RefSeq" id="XP_007321506.1">
    <property type="nucleotide sequence ID" value="XM_007321444.1"/>
</dbReference>
<dbReference type="OrthoDB" id="2637024at2759"/>